<organism evidence="1 2">
    <name type="scientific">Falsiroseomonas oleicola</name>
    <dbReference type="NCBI Taxonomy" id="2801474"/>
    <lineage>
        <taxon>Bacteria</taxon>
        <taxon>Pseudomonadati</taxon>
        <taxon>Pseudomonadota</taxon>
        <taxon>Alphaproteobacteria</taxon>
        <taxon>Acetobacterales</taxon>
        <taxon>Roseomonadaceae</taxon>
        <taxon>Falsiroseomonas</taxon>
    </lineage>
</organism>
<sequence>MTLILRSTNGAIAANPTGFRPPVTRGLVGWWFHGGDAARTRKNLWVPDGSMDATVVGSPTYSAHSARFKGFTNFLQTPFVDTANITLIQVASSPATMDGIDKPFFIGNFVSSSQGGANIFALSGTPSAAVIAGGADFGAAIRNGTVTVPDLTVPRILVNTVTEGVGPTMRDETAGLSGTFETTADREVGGGGAIRIGSGYNAGYTGDVDAYCSVIYDVDLTTLERAAMAAYLRGYYGRRSITV</sequence>
<reference evidence="1 2" key="1">
    <citation type="submission" date="2021-01" db="EMBL/GenBank/DDBJ databases">
        <title>Roseomonas sp. nov, a bacterium isolated from an oil production mixture in Yumen Oilfield.</title>
        <authorList>
            <person name="Wu D."/>
        </authorList>
    </citation>
    <scope>NUCLEOTIDE SEQUENCE [LARGE SCALE GENOMIC DNA]</scope>
    <source>
        <strain evidence="1 2">ROY-5-3</strain>
    </source>
</reference>
<accession>A0ABS6H5P4</accession>
<protein>
    <submittedName>
        <fullName evidence="1">Uncharacterized protein</fullName>
    </submittedName>
</protein>
<name>A0ABS6H5P4_9PROT</name>
<dbReference type="Proteomes" id="UP000689967">
    <property type="component" value="Unassembled WGS sequence"/>
</dbReference>
<gene>
    <name evidence="1" type="ORF">JJQ90_09845</name>
</gene>
<proteinExistence type="predicted"/>
<evidence type="ECO:0000313" key="2">
    <source>
        <dbReference type="Proteomes" id="UP000689967"/>
    </source>
</evidence>
<dbReference type="EMBL" id="JAERQM010000002">
    <property type="protein sequence ID" value="MBU8544007.1"/>
    <property type="molecule type" value="Genomic_DNA"/>
</dbReference>
<evidence type="ECO:0000313" key="1">
    <source>
        <dbReference type="EMBL" id="MBU8544007.1"/>
    </source>
</evidence>
<comment type="caution">
    <text evidence="1">The sequence shown here is derived from an EMBL/GenBank/DDBJ whole genome shotgun (WGS) entry which is preliminary data.</text>
</comment>
<dbReference type="RefSeq" id="WP_216874791.1">
    <property type="nucleotide sequence ID" value="NZ_JAERQM010000002.1"/>
</dbReference>
<keyword evidence="2" id="KW-1185">Reference proteome</keyword>